<dbReference type="PROSITE" id="PS00501">
    <property type="entry name" value="SPASE_I_1"/>
    <property type="match status" value="1"/>
</dbReference>
<dbReference type="Gene3D" id="2.10.109.10">
    <property type="entry name" value="Umud Fragment, subunit A"/>
    <property type="match status" value="1"/>
</dbReference>
<dbReference type="PANTHER" id="PTHR43390">
    <property type="entry name" value="SIGNAL PEPTIDASE I"/>
    <property type="match status" value="1"/>
</dbReference>
<evidence type="ECO:0000256" key="4">
    <source>
        <dbReference type="ARBA" id="ARBA00013208"/>
    </source>
</evidence>
<evidence type="ECO:0000256" key="3">
    <source>
        <dbReference type="ARBA" id="ARBA00009370"/>
    </source>
</evidence>
<dbReference type="Pfam" id="PF10502">
    <property type="entry name" value="Peptidase_S26"/>
    <property type="match status" value="1"/>
</dbReference>
<evidence type="ECO:0000256" key="7">
    <source>
        <dbReference type="PIRSR" id="PIRSR600223-1"/>
    </source>
</evidence>
<dbReference type="AlphaFoldDB" id="A0A951PLY0"/>
<comment type="catalytic activity">
    <reaction evidence="1 8">
        <text>Cleavage of hydrophobic, N-terminal signal or leader sequences from secreted and periplasmic proteins.</text>
        <dbReference type="EC" id="3.4.21.89"/>
    </reaction>
</comment>
<keyword evidence="5 8" id="KW-0645">Protease</keyword>
<evidence type="ECO:0000313" key="11">
    <source>
        <dbReference type="EMBL" id="MBW4545168.1"/>
    </source>
</evidence>
<dbReference type="NCBIfam" id="TIGR02227">
    <property type="entry name" value="sigpep_I_bact"/>
    <property type="match status" value="1"/>
</dbReference>
<comment type="caution">
    <text evidence="11">The sequence shown here is derived from an EMBL/GenBank/DDBJ whole genome shotgun (WGS) entry which is preliminary data.</text>
</comment>
<feature type="active site" evidence="7">
    <location>
        <position position="218"/>
    </location>
</feature>
<evidence type="ECO:0000256" key="1">
    <source>
        <dbReference type="ARBA" id="ARBA00000677"/>
    </source>
</evidence>
<dbReference type="SUPFAM" id="SSF51306">
    <property type="entry name" value="LexA/Signal peptidase"/>
    <property type="match status" value="1"/>
</dbReference>
<keyword evidence="6 8" id="KW-0378">Hydrolase</keyword>
<comment type="similarity">
    <text evidence="3 9">Belongs to the peptidase S26 family.</text>
</comment>
<name>A0A951PLY0_9CYAN</name>
<proteinExistence type="inferred from homology"/>
<dbReference type="Proteomes" id="UP000753908">
    <property type="component" value="Unassembled WGS sequence"/>
</dbReference>
<dbReference type="InterPro" id="IPR019758">
    <property type="entry name" value="Pept_S26A_signal_pept_1_CS"/>
</dbReference>
<reference evidence="11" key="1">
    <citation type="submission" date="2021-05" db="EMBL/GenBank/DDBJ databases">
        <authorList>
            <person name="Pietrasiak N."/>
            <person name="Ward R."/>
            <person name="Stajich J.E."/>
            <person name="Kurbessoian T."/>
        </authorList>
    </citation>
    <scope>NUCLEOTIDE SEQUENCE</scope>
    <source>
        <strain evidence="11">CPER-KK1</strain>
    </source>
</reference>
<feature type="transmembrane region" description="Helical" evidence="8">
    <location>
        <begin position="134"/>
        <end position="161"/>
    </location>
</feature>
<reference evidence="11" key="2">
    <citation type="journal article" date="2022" name="Microbiol. Resour. Announc.">
        <title>Metagenome Sequencing to Explore Phylogenomics of Terrestrial Cyanobacteria.</title>
        <authorList>
            <person name="Ward R.D."/>
            <person name="Stajich J.E."/>
            <person name="Johansen J.R."/>
            <person name="Huntemann M."/>
            <person name="Clum A."/>
            <person name="Foster B."/>
            <person name="Foster B."/>
            <person name="Roux S."/>
            <person name="Palaniappan K."/>
            <person name="Varghese N."/>
            <person name="Mukherjee S."/>
            <person name="Reddy T.B.K."/>
            <person name="Daum C."/>
            <person name="Copeland A."/>
            <person name="Chen I.A."/>
            <person name="Ivanova N.N."/>
            <person name="Kyrpides N.C."/>
            <person name="Shapiro N."/>
            <person name="Eloe-Fadrosh E.A."/>
            <person name="Pietrasiak N."/>
        </authorList>
    </citation>
    <scope>NUCLEOTIDE SEQUENCE</scope>
    <source>
        <strain evidence="11">CPER-KK1</strain>
    </source>
</reference>
<dbReference type="GO" id="GO:0006465">
    <property type="term" value="P:signal peptide processing"/>
    <property type="evidence" value="ECO:0007669"/>
    <property type="project" value="InterPro"/>
</dbReference>
<feature type="transmembrane region" description="Helical" evidence="8">
    <location>
        <begin position="66"/>
        <end position="89"/>
    </location>
</feature>
<organism evidence="11 12">
    <name type="scientific">Symplocastrum torsivum CPER-KK1</name>
    <dbReference type="NCBI Taxonomy" id="450513"/>
    <lineage>
        <taxon>Bacteria</taxon>
        <taxon>Bacillati</taxon>
        <taxon>Cyanobacteriota</taxon>
        <taxon>Cyanophyceae</taxon>
        <taxon>Oscillatoriophycideae</taxon>
        <taxon>Oscillatoriales</taxon>
        <taxon>Microcoleaceae</taxon>
        <taxon>Symplocastrum</taxon>
    </lineage>
</organism>
<protein>
    <recommendedName>
        <fullName evidence="4 8">Signal peptidase I</fullName>
        <ecNumber evidence="4 8">3.4.21.89</ecNumber>
    </recommendedName>
</protein>
<comment type="subcellular location">
    <subcellularLocation>
        <location evidence="2">Cell membrane</location>
        <topology evidence="2">Single-pass type II membrane protein</topology>
    </subcellularLocation>
    <subcellularLocation>
        <location evidence="9">Membrane</location>
        <topology evidence="9">Single-pass type II membrane protein</topology>
    </subcellularLocation>
</comment>
<dbReference type="GO" id="GO:0005886">
    <property type="term" value="C:plasma membrane"/>
    <property type="evidence" value="ECO:0007669"/>
    <property type="project" value="UniProtKB-SubCell"/>
</dbReference>
<dbReference type="InterPro" id="IPR019533">
    <property type="entry name" value="Peptidase_S26"/>
</dbReference>
<feature type="active site" evidence="7">
    <location>
        <position position="270"/>
    </location>
</feature>
<dbReference type="PROSITE" id="PS00760">
    <property type="entry name" value="SPASE_I_2"/>
    <property type="match status" value="1"/>
</dbReference>
<dbReference type="InterPro" id="IPR000223">
    <property type="entry name" value="Pept_S26A_signal_pept_1"/>
</dbReference>
<evidence type="ECO:0000259" key="10">
    <source>
        <dbReference type="Pfam" id="PF10502"/>
    </source>
</evidence>
<feature type="transmembrane region" description="Helical" evidence="8">
    <location>
        <begin position="182"/>
        <end position="201"/>
    </location>
</feature>
<dbReference type="EMBL" id="JAHHIF010000013">
    <property type="protein sequence ID" value="MBW4545168.1"/>
    <property type="molecule type" value="Genomic_DNA"/>
</dbReference>
<sequence length="358" mass="39786">MPLSAASGQSSKSPPEPWLAVNLSMFFPGIGQLYAGEKLKGLGFIASEVLLIAIAFWSIFSPTGNTATGLICLLFAVAVYIWSLFDAFACANKQSEANATEKIPRSVKSPWFAVFLSRILPGLGQLYVEKAALGAFFLSLIIICSLTTSIFPNLLLIVPIISAVASYHAFIALPKHQRQRQNLIIVITILVLATGIIASYLPTWIRQEVDFFEIPSKSMLPTLDVGDRVFVRKSRNYSPQQGDVIVFKIPDAAKLLESETNNNKERYFIKRVIGEPGQAVSVSDGVVYINDQRLQEPYIAAPPTYEWESESVPPNSYVVMGDNRDNSFDSHVWGFLQKHYIVGRAYKIYWPPSRNKSL</sequence>
<dbReference type="PRINTS" id="PR00727">
    <property type="entry name" value="LEADERPTASE"/>
</dbReference>
<evidence type="ECO:0000256" key="5">
    <source>
        <dbReference type="ARBA" id="ARBA00022670"/>
    </source>
</evidence>
<dbReference type="EC" id="3.4.21.89" evidence="4 8"/>
<dbReference type="CDD" id="cd06530">
    <property type="entry name" value="S26_SPase_I"/>
    <property type="match status" value="1"/>
</dbReference>
<dbReference type="GO" id="GO:0009003">
    <property type="term" value="F:signal peptidase activity"/>
    <property type="evidence" value="ECO:0007669"/>
    <property type="project" value="UniProtKB-EC"/>
</dbReference>
<dbReference type="InterPro" id="IPR019756">
    <property type="entry name" value="Pept_S26A_signal_pept_1_Ser-AS"/>
</dbReference>
<keyword evidence="8" id="KW-0812">Transmembrane</keyword>
<accession>A0A951PLY0</accession>
<dbReference type="PROSITE" id="PS00761">
    <property type="entry name" value="SPASE_I_3"/>
    <property type="match status" value="1"/>
</dbReference>
<evidence type="ECO:0000256" key="6">
    <source>
        <dbReference type="ARBA" id="ARBA00022801"/>
    </source>
</evidence>
<evidence type="ECO:0000313" key="12">
    <source>
        <dbReference type="Proteomes" id="UP000753908"/>
    </source>
</evidence>
<evidence type="ECO:0000256" key="9">
    <source>
        <dbReference type="RuleBase" id="RU362042"/>
    </source>
</evidence>
<dbReference type="InterPro" id="IPR036286">
    <property type="entry name" value="LexA/Signal_pep-like_sf"/>
</dbReference>
<keyword evidence="8" id="KW-1133">Transmembrane helix</keyword>
<dbReference type="GO" id="GO:0004252">
    <property type="term" value="F:serine-type endopeptidase activity"/>
    <property type="evidence" value="ECO:0007669"/>
    <property type="project" value="InterPro"/>
</dbReference>
<dbReference type="PANTHER" id="PTHR43390:SF1">
    <property type="entry name" value="CHLOROPLAST PROCESSING PEPTIDASE"/>
    <property type="match status" value="1"/>
</dbReference>
<comment type="caution">
    <text evidence="8">Lacks conserved residue(s) required for the propagation of feature annotation.</text>
</comment>
<keyword evidence="8" id="KW-0472">Membrane</keyword>
<dbReference type="InterPro" id="IPR019757">
    <property type="entry name" value="Pept_S26A_signal_pept_1_Lys-AS"/>
</dbReference>
<gene>
    <name evidence="11" type="primary">lepB</name>
    <name evidence="11" type="ORF">KME25_12085</name>
</gene>
<feature type="domain" description="Peptidase S26" evidence="10">
    <location>
        <begin position="189"/>
        <end position="350"/>
    </location>
</feature>
<evidence type="ECO:0000256" key="8">
    <source>
        <dbReference type="RuleBase" id="RU003993"/>
    </source>
</evidence>
<evidence type="ECO:0000256" key="2">
    <source>
        <dbReference type="ARBA" id="ARBA00004401"/>
    </source>
</evidence>
<feature type="transmembrane region" description="Helical" evidence="8">
    <location>
        <begin position="42"/>
        <end position="60"/>
    </location>
</feature>